<gene>
    <name evidence="13" type="ORF">GE061_009222</name>
</gene>
<proteinExistence type="predicted"/>
<keyword evidence="4 10" id="KW-0863">Zinc-finger</keyword>
<evidence type="ECO:0000313" key="13">
    <source>
        <dbReference type="EMBL" id="KAF6214479.1"/>
    </source>
</evidence>
<keyword evidence="5" id="KW-0862">Zinc</keyword>
<dbReference type="GO" id="GO:0000122">
    <property type="term" value="P:negative regulation of transcription by RNA polymerase II"/>
    <property type="evidence" value="ECO:0007669"/>
    <property type="project" value="UniProtKB-ARBA"/>
</dbReference>
<dbReference type="GO" id="GO:0005634">
    <property type="term" value="C:nucleus"/>
    <property type="evidence" value="ECO:0007669"/>
    <property type="project" value="UniProtKB-SubCell"/>
</dbReference>
<dbReference type="GO" id="GO:0000977">
    <property type="term" value="F:RNA polymerase II transcription regulatory region sequence-specific DNA binding"/>
    <property type="evidence" value="ECO:0007669"/>
    <property type="project" value="TreeGrafter"/>
</dbReference>
<feature type="domain" description="C2H2-type" evidence="12">
    <location>
        <begin position="396"/>
        <end position="424"/>
    </location>
</feature>
<evidence type="ECO:0000256" key="2">
    <source>
        <dbReference type="ARBA" id="ARBA00022723"/>
    </source>
</evidence>
<keyword evidence="14" id="KW-1185">Reference proteome</keyword>
<keyword evidence="8" id="KW-0804">Transcription</keyword>
<dbReference type="Proteomes" id="UP000466442">
    <property type="component" value="Unassembled WGS sequence"/>
</dbReference>
<dbReference type="AlphaFoldDB" id="A0A8S9Y118"/>
<comment type="caution">
    <text evidence="13">The sequence shown here is derived from an EMBL/GenBank/DDBJ whole genome shotgun (WGS) entry which is preliminary data.</text>
</comment>
<evidence type="ECO:0000256" key="10">
    <source>
        <dbReference type="PROSITE-ProRule" id="PRU00042"/>
    </source>
</evidence>
<evidence type="ECO:0000313" key="14">
    <source>
        <dbReference type="Proteomes" id="UP000466442"/>
    </source>
</evidence>
<dbReference type="FunFam" id="3.30.160.60:FF:000208">
    <property type="entry name" value="zinc finger protein Gfi-1b"/>
    <property type="match status" value="1"/>
</dbReference>
<evidence type="ECO:0000256" key="11">
    <source>
        <dbReference type="SAM" id="MobiDB-lite"/>
    </source>
</evidence>
<keyword evidence="2" id="KW-0479">Metal-binding</keyword>
<evidence type="ECO:0000256" key="3">
    <source>
        <dbReference type="ARBA" id="ARBA00022737"/>
    </source>
</evidence>
<keyword evidence="9" id="KW-0539">Nucleus</keyword>
<dbReference type="SMART" id="SM00355">
    <property type="entry name" value="ZnF_C2H2"/>
    <property type="match status" value="6"/>
</dbReference>
<reference evidence="13" key="1">
    <citation type="journal article" date="2021" name="Mol. Ecol. Resour.">
        <title>Apolygus lucorum genome provides insights into omnivorousness and mesophyll feeding.</title>
        <authorList>
            <person name="Liu Y."/>
            <person name="Liu H."/>
            <person name="Wang H."/>
            <person name="Huang T."/>
            <person name="Liu B."/>
            <person name="Yang B."/>
            <person name="Yin L."/>
            <person name="Li B."/>
            <person name="Zhang Y."/>
            <person name="Zhang S."/>
            <person name="Jiang F."/>
            <person name="Zhang X."/>
            <person name="Ren Y."/>
            <person name="Wang B."/>
            <person name="Wang S."/>
            <person name="Lu Y."/>
            <person name="Wu K."/>
            <person name="Fan W."/>
            <person name="Wang G."/>
        </authorList>
    </citation>
    <scope>NUCLEOTIDE SEQUENCE</scope>
    <source>
        <strain evidence="13">12Hb</strain>
    </source>
</reference>
<dbReference type="OrthoDB" id="6155966at2759"/>
<protein>
    <recommendedName>
        <fullName evidence="12">C2H2-type domain-containing protein</fullName>
    </recommendedName>
</protein>
<feature type="compositionally biased region" description="Basic and acidic residues" evidence="11">
    <location>
        <begin position="67"/>
        <end position="93"/>
    </location>
</feature>
<dbReference type="PROSITE" id="PS00028">
    <property type="entry name" value="ZINC_FINGER_C2H2_1"/>
    <property type="match status" value="5"/>
</dbReference>
<dbReference type="GO" id="GO:0003002">
    <property type="term" value="P:regionalization"/>
    <property type="evidence" value="ECO:0007669"/>
    <property type="project" value="UniProtKB-ARBA"/>
</dbReference>
<feature type="domain" description="C2H2-type" evidence="12">
    <location>
        <begin position="340"/>
        <end position="367"/>
    </location>
</feature>
<organism evidence="13 14">
    <name type="scientific">Apolygus lucorum</name>
    <name type="common">Small green plant bug</name>
    <name type="synonym">Lygocoris lucorum</name>
    <dbReference type="NCBI Taxonomy" id="248454"/>
    <lineage>
        <taxon>Eukaryota</taxon>
        <taxon>Metazoa</taxon>
        <taxon>Ecdysozoa</taxon>
        <taxon>Arthropoda</taxon>
        <taxon>Hexapoda</taxon>
        <taxon>Insecta</taxon>
        <taxon>Pterygota</taxon>
        <taxon>Neoptera</taxon>
        <taxon>Paraneoptera</taxon>
        <taxon>Hemiptera</taxon>
        <taxon>Heteroptera</taxon>
        <taxon>Panheteroptera</taxon>
        <taxon>Cimicomorpha</taxon>
        <taxon>Miridae</taxon>
        <taxon>Mirini</taxon>
        <taxon>Apolygus</taxon>
    </lineage>
</organism>
<keyword evidence="3" id="KW-0677">Repeat</keyword>
<feature type="compositionally biased region" description="Polar residues" evidence="11">
    <location>
        <begin position="94"/>
        <end position="103"/>
    </location>
</feature>
<keyword evidence="6" id="KW-0805">Transcription regulation</keyword>
<feature type="domain" description="C2H2-type" evidence="12">
    <location>
        <begin position="312"/>
        <end position="339"/>
    </location>
</feature>
<evidence type="ECO:0000256" key="7">
    <source>
        <dbReference type="ARBA" id="ARBA00023125"/>
    </source>
</evidence>
<dbReference type="GO" id="GO:0000981">
    <property type="term" value="F:DNA-binding transcription factor activity, RNA polymerase II-specific"/>
    <property type="evidence" value="ECO:0007669"/>
    <property type="project" value="TreeGrafter"/>
</dbReference>
<evidence type="ECO:0000256" key="1">
    <source>
        <dbReference type="ARBA" id="ARBA00004123"/>
    </source>
</evidence>
<dbReference type="GO" id="GO:0009887">
    <property type="term" value="P:animal organ morphogenesis"/>
    <property type="evidence" value="ECO:0007669"/>
    <property type="project" value="UniProtKB-ARBA"/>
</dbReference>
<feature type="region of interest" description="Disordered" evidence="11">
    <location>
        <begin position="28"/>
        <end position="134"/>
    </location>
</feature>
<comment type="subcellular location">
    <subcellularLocation>
        <location evidence="1">Nucleus</location>
    </subcellularLocation>
</comment>
<evidence type="ECO:0000256" key="4">
    <source>
        <dbReference type="ARBA" id="ARBA00022771"/>
    </source>
</evidence>
<accession>A0A8S9Y118</accession>
<evidence type="ECO:0000256" key="9">
    <source>
        <dbReference type="ARBA" id="ARBA00023242"/>
    </source>
</evidence>
<keyword evidence="7" id="KW-0238">DNA-binding</keyword>
<evidence type="ECO:0000256" key="6">
    <source>
        <dbReference type="ARBA" id="ARBA00023015"/>
    </source>
</evidence>
<feature type="domain" description="C2H2-type" evidence="12">
    <location>
        <begin position="249"/>
        <end position="277"/>
    </location>
</feature>
<dbReference type="PANTHER" id="PTHR24381">
    <property type="entry name" value="ZINC FINGER PROTEIN"/>
    <property type="match status" value="1"/>
</dbReference>
<dbReference type="GO" id="GO:0008270">
    <property type="term" value="F:zinc ion binding"/>
    <property type="evidence" value="ECO:0007669"/>
    <property type="project" value="UniProtKB-KW"/>
</dbReference>
<evidence type="ECO:0000259" key="12">
    <source>
        <dbReference type="PROSITE" id="PS50157"/>
    </source>
</evidence>
<dbReference type="Gene3D" id="3.30.160.60">
    <property type="entry name" value="Classic Zinc Finger"/>
    <property type="match status" value="5"/>
</dbReference>
<feature type="domain" description="C2H2-type" evidence="12">
    <location>
        <begin position="368"/>
        <end position="395"/>
    </location>
</feature>
<feature type="region of interest" description="Disordered" evidence="11">
    <location>
        <begin position="413"/>
        <end position="442"/>
    </location>
</feature>
<evidence type="ECO:0000256" key="8">
    <source>
        <dbReference type="ARBA" id="ARBA00023163"/>
    </source>
</evidence>
<dbReference type="PROSITE" id="PS50157">
    <property type="entry name" value="ZINC_FINGER_C2H2_2"/>
    <property type="match status" value="6"/>
</dbReference>
<dbReference type="FunFam" id="3.30.160.60:FF:000432">
    <property type="entry name" value="zinc finger protein Gfi-1b isoform X1"/>
    <property type="match status" value="1"/>
</dbReference>
<dbReference type="FunFam" id="3.30.160.60:FF:000245">
    <property type="entry name" value="zinc finger protein Gfi-1"/>
    <property type="match status" value="1"/>
</dbReference>
<sequence>MELLPLDYRVRALQASPTAAADSAFTLVHPKRPSSNGDEGFRSWSKSSIQRSPEYHPLVKSESNPSDEIKFGVDRLVKSESEEEDEVRRKDSSDVTTMTSEAGCSSPELEVDSPPPPMTSPSRLTSPPRPMKNSELFSVRELLRPDVPRARRPSPPPYHPLLARHVLPLYPPMKEDSNRNLLSGSLYLSLGAMQAAIAASNPAGSSSGLGPAGGASPEDLYRLRQQLLSGGPSAPHDHHHHHFLAPDVYSCIKCEKMFPTPHGLEVHSRRSHNGKRPFACELCNKTFGAEVSLSQHRWLCCRRSVHNVEKVFQCKQCGKTFKRSSTLSTHLLIHSDTRPYPCQYCGKRFHQKSDMKKHTYIHTGEKPHKCQVCGKAFSQSSNLITHSRKHTGYKPFACDLCGRAFQRKVDLRRHKETQHTELRPVAYPGPPTDVSPVGSLGQ</sequence>
<dbReference type="PANTHER" id="PTHR24381:SF450">
    <property type="entry name" value="GASTRULA ZINC FINGER PROTEIN XLCGF26.1-LIKE-RELATED"/>
    <property type="match status" value="1"/>
</dbReference>
<dbReference type="SUPFAM" id="SSF57667">
    <property type="entry name" value="beta-beta-alpha zinc fingers"/>
    <property type="match status" value="3"/>
</dbReference>
<dbReference type="EMBL" id="WIXP02000002">
    <property type="protein sequence ID" value="KAF6214479.1"/>
    <property type="molecule type" value="Genomic_DNA"/>
</dbReference>
<evidence type="ECO:0000256" key="5">
    <source>
        <dbReference type="ARBA" id="ARBA00022833"/>
    </source>
</evidence>
<feature type="domain" description="C2H2-type" evidence="12">
    <location>
        <begin position="278"/>
        <end position="311"/>
    </location>
</feature>
<dbReference type="InterPro" id="IPR013087">
    <property type="entry name" value="Znf_C2H2_type"/>
</dbReference>
<name>A0A8S9Y118_APOLU</name>
<dbReference type="Pfam" id="PF00096">
    <property type="entry name" value="zf-C2H2"/>
    <property type="match status" value="4"/>
</dbReference>
<dbReference type="InterPro" id="IPR036236">
    <property type="entry name" value="Znf_C2H2_sf"/>
</dbReference>
<dbReference type="FunFam" id="3.30.160.60:FF:000148">
    <property type="entry name" value="zinc finger protein Gfi-1"/>
    <property type="match status" value="1"/>
</dbReference>